<keyword evidence="6" id="KW-0067">ATP-binding</keyword>
<dbReference type="SUPFAM" id="SSF56112">
    <property type="entry name" value="Protein kinase-like (PK-like)"/>
    <property type="match status" value="1"/>
</dbReference>
<sequence length="451" mass="51553">MSAASSGPPRMIYNAIDEETIPNYRPADYHSTHPGQVLNERYRTITKLGWGYGSTVWLAEDLQRYTPAVIASFLALLIVGRCKERLVSPQYVAVKIGTCRYRSIAAAEHEMKVSKRISTANPSHPGASYIRAPIDNFQIDGSEGSHICLVYHPMRETLYDFRSRFKNKRFPPQILKLYIALVLQGLNYLHSECHIIHTGKSPISDLKEDNVLVNLESQSVLEDFVQKQTPMVRHVTDHDHITYLSNCDFGPLRDYFILPEIADLDLAQFGDGPIRIHPAQPHRYRAPEVILGTGWSYSADIWNVGVLIWNMMEGKDLFTNLKDEQGHYNVHAHLAQMIALLGPPPKALLDRERSFRKLTFTPEIQNPKGESCRNAFQYFGGPFFDDNGVFVRKDLIPQRLGITETITLFQGEEKQQFLDFVSKMLQWQPEKRSTAKDLLEDPFLQLDDEAY</sequence>
<dbReference type="EC" id="2.7.11.1" evidence="1"/>
<dbReference type="Pfam" id="PF00069">
    <property type="entry name" value="Pkinase"/>
    <property type="match status" value="1"/>
</dbReference>
<dbReference type="GO" id="GO:0004674">
    <property type="term" value="F:protein serine/threonine kinase activity"/>
    <property type="evidence" value="ECO:0007669"/>
    <property type="project" value="UniProtKB-KW"/>
</dbReference>
<keyword evidence="11" id="KW-1185">Reference proteome</keyword>
<evidence type="ECO:0000256" key="4">
    <source>
        <dbReference type="ARBA" id="ARBA00022741"/>
    </source>
</evidence>
<feature type="domain" description="Protein kinase" evidence="9">
    <location>
        <begin position="42"/>
        <end position="444"/>
    </location>
</feature>
<keyword evidence="5 10" id="KW-0418">Kinase</keyword>
<comment type="catalytic activity">
    <reaction evidence="7">
        <text>L-threonyl-[protein] + ATP = O-phospho-L-threonyl-[protein] + ADP + H(+)</text>
        <dbReference type="Rhea" id="RHEA:46608"/>
        <dbReference type="Rhea" id="RHEA-COMP:11060"/>
        <dbReference type="Rhea" id="RHEA-COMP:11605"/>
        <dbReference type="ChEBI" id="CHEBI:15378"/>
        <dbReference type="ChEBI" id="CHEBI:30013"/>
        <dbReference type="ChEBI" id="CHEBI:30616"/>
        <dbReference type="ChEBI" id="CHEBI:61977"/>
        <dbReference type="ChEBI" id="CHEBI:456216"/>
        <dbReference type="EC" id="2.7.11.1"/>
    </reaction>
</comment>
<proteinExistence type="predicted"/>
<evidence type="ECO:0000256" key="3">
    <source>
        <dbReference type="ARBA" id="ARBA00022679"/>
    </source>
</evidence>
<name>A0A1E1KG65_9HELO</name>
<comment type="catalytic activity">
    <reaction evidence="8">
        <text>L-seryl-[protein] + ATP = O-phospho-L-seryl-[protein] + ADP + H(+)</text>
        <dbReference type="Rhea" id="RHEA:17989"/>
        <dbReference type="Rhea" id="RHEA-COMP:9863"/>
        <dbReference type="Rhea" id="RHEA-COMP:11604"/>
        <dbReference type="ChEBI" id="CHEBI:15378"/>
        <dbReference type="ChEBI" id="CHEBI:29999"/>
        <dbReference type="ChEBI" id="CHEBI:30616"/>
        <dbReference type="ChEBI" id="CHEBI:83421"/>
        <dbReference type="ChEBI" id="CHEBI:456216"/>
        <dbReference type="EC" id="2.7.11.1"/>
    </reaction>
</comment>
<keyword evidence="2" id="KW-0723">Serine/threonine-protein kinase</keyword>
<dbReference type="PANTHER" id="PTHR47634:SF9">
    <property type="entry name" value="PROTEIN KINASE DOMAIN-CONTAINING PROTEIN-RELATED"/>
    <property type="match status" value="1"/>
</dbReference>
<evidence type="ECO:0000256" key="5">
    <source>
        <dbReference type="ARBA" id="ARBA00022777"/>
    </source>
</evidence>
<evidence type="ECO:0000256" key="6">
    <source>
        <dbReference type="ARBA" id="ARBA00022840"/>
    </source>
</evidence>
<dbReference type="Proteomes" id="UP000178129">
    <property type="component" value="Unassembled WGS sequence"/>
</dbReference>
<dbReference type="InParanoid" id="A0A1E1KG65"/>
<dbReference type="InterPro" id="IPR000719">
    <property type="entry name" value="Prot_kinase_dom"/>
</dbReference>
<evidence type="ECO:0000313" key="11">
    <source>
        <dbReference type="Proteomes" id="UP000178129"/>
    </source>
</evidence>
<evidence type="ECO:0000313" key="10">
    <source>
        <dbReference type="EMBL" id="CZS97009.1"/>
    </source>
</evidence>
<dbReference type="Gene3D" id="3.30.200.20">
    <property type="entry name" value="Phosphorylase Kinase, domain 1"/>
    <property type="match status" value="1"/>
</dbReference>
<dbReference type="GO" id="GO:0000245">
    <property type="term" value="P:spliceosomal complex assembly"/>
    <property type="evidence" value="ECO:0007669"/>
    <property type="project" value="TreeGrafter"/>
</dbReference>
<dbReference type="SMART" id="SM00220">
    <property type="entry name" value="S_TKc"/>
    <property type="match status" value="1"/>
</dbReference>
<comment type="caution">
    <text evidence="10">The sequence shown here is derived from an EMBL/GenBank/DDBJ whole genome shotgun (WGS) entry which is preliminary data.</text>
</comment>
<accession>A0A1E1KG65</accession>
<dbReference type="Gene3D" id="1.10.510.10">
    <property type="entry name" value="Transferase(Phosphotransferase) domain 1"/>
    <property type="match status" value="1"/>
</dbReference>
<reference evidence="11" key="1">
    <citation type="submission" date="2016-03" db="EMBL/GenBank/DDBJ databases">
        <authorList>
            <person name="Ploux O."/>
        </authorList>
    </citation>
    <scope>NUCLEOTIDE SEQUENCE [LARGE SCALE GENOMIC DNA]</scope>
    <source>
        <strain evidence="11">UK7</strain>
    </source>
</reference>
<dbReference type="STRING" id="914237.A0A1E1KG65"/>
<evidence type="ECO:0000256" key="7">
    <source>
        <dbReference type="ARBA" id="ARBA00047899"/>
    </source>
</evidence>
<keyword evidence="3" id="KW-0808">Transferase</keyword>
<protein>
    <recommendedName>
        <fullName evidence="1">non-specific serine/threonine protein kinase</fullName>
        <ecNumber evidence="1">2.7.11.1</ecNumber>
    </recommendedName>
</protein>
<dbReference type="GO" id="GO:0005524">
    <property type="term" value="F:ATP binding"/>
    <property type="evidence" value="ECO:0007669"/>
    <property type="project" value="UniProtKB-KW"/>
</dbReference>
<evidence type="ECO:0000256" key="2">
    <source>
        <dbReference type="ARBA" id="ARBA00022527"/>
    </source>
</evidence>
<dbReference type="InterPro" id="IPR011009">
    <property type="entry name" value="Kinase-like_dom_sf"/>
</dbReference>
<evidence type="ECO:0000256" key="8">
    <source>
        <dbReference type="ARBA" id="ARBA00048679"/>
    </source>
</evidence>
<dbReference type="PANTHER" id="PTHR47634">
    <property type="entry name" value="PROTEIN KINASE DOMAIN-CONTAINING PROTEIN-RELATED"/>
    <property type="match status" value="1"/>
</dbReference>
<dbReference type="GO" id="GO:0050684">
    <property type="term" value="P:regulation of mRNA processing"/>
    <property type="evidence" value="ECO:0007669"/>
    <property type="project" value="TreeGrafter"/>
</dbReference>
<evidence type="ECO:0000259" key="9">
    <source>
        <dbReference type="PROSITE" id="PS50011"/>
    </source>
</evidence>
<dbReference type="PROSITE" id="PS50011">
    <property type="entry name" value="PROTEIN_KINASE_DOM"/>
    <property type="match status" value="1"/>
</dbReference>
<gene>
    <name evidence="10" type="ORF">RCO7_02734</name>
</gene>
<keyword evidence="4" id="KW-0547">Nucleotide-binding</keyword>
<dbReference type="InterPro" id="IPR051334">
    <property type="entry name" value="SRPK"/>
</dbReference>
<evidence type="ECO:0000256" key="1">
    <source>
        <dbReference type="ARBA" id="ARBA00012513"/>
    </source>
</evidence>
<dbReference type="EMBL" id="FJUW01000012">
    <property type="protein sequence ID" value="CZS97009.1"/>
    <property type="molecule type" value="Genomic_DNA"/>
</dbReference>
<organism evidence="10 11">
    <name type="scientific">Rhynchosporium graminicola</name>
    <dbReference type="NCBI Taxonomy" id="2792576"/>
    <lineage>
        <taxon>Eukaryota</taxon>
        <taxon>Fungi</taxon>
        <taxon>Dikarya</taxon>
        <taxon>Ascomycota</taxon>
        <taxon>Pezizomycotina</taxon>
        <taxon>Leotiomycetes</taxon>
        <taxon>Helotiales</taxon>
        <taxon>Ploettnerulaceae</taxon>
        <taxon>Rhynchosporium</taxon>
    </lineage>
</organism>
<dbReference type="AlphaFoldDB" id="A0A1E1KG65"/>